<proteinExistence type="predicted"/>
<comment type="caution">
    <text evidence="2">The sequence shown here is derived from an EMBL/GenBank/DDBJ whole genome shotgun (WGS) entry which is preliminary data.</text>
</comment>
<protein>
    <submittedName>
        <fullName evidence="2">Uncharacterized protein</fullName>
    </submittedName>
</protein>
<feature type="compositionally biased region" description="Low complexity" evidence="1">
    <location>
        <begin position="135"/>
        <end position="149"/>
    </location>
</feature>
<dbReference type="EMBL" id="JAECZO010000020">
    <property type="protein sequence ID" value="KAK7201771.1"/>
    <property type="molecule type" value="Genomic_DNA"/>
</dbReference>
<gene>
    <name evidence="2" type="ORF">NESM_000243200</name>
</gene>
<feature type="region of interest" description="Disordered" evidence="1">
    <location>
        <begin position="498"/>
        <end position="568"/>
    </location>
</feature>
<feature type="region of interest" description="Disordered" evidence="1">
    <location>
        <begin position="1"/>
        <end position="21"/>
    </location>
</feature>
<feature type="compositionally biased region" description="Low complexity" evidence="1">
    <location>
        <begin position="510"/>
        <end position="521"/>
    </location>
</feature>
<organism evidence="2 3">
    <name type="scientific">Novymonas esmeraldas</name>
    <dbReference type="NCBI Taxonomy" id="1808958"/>
    <lineage>
        <taxon>Eukaryota</taxon>
        <taxon>Discoba</taxon>
        <taxon>Euglenozoa</taxon>
        <taxon>Kinetoplastea</taxon>
        <taxon>Metakinetoplastina</taxon>
        <taxon>Trypanosomatida</taxon>
        <taxon>Trypanosomatidae</taxon>
        <taxon>Novymonas</taxon>
    </lineage>
</organism>
<sequence length="568" mass="60986">MLQRLSWLSGPPSSRPSVLAGGAAPSELALSRRRDRLQQSGAIVSSRSVASRAEANLDVDVVDVGEGRRATEVEHLLARLEQHGLRRRRVGEDDAAAYAVDIAVRVAETVDDSSDEDGPGTDHVEGSDASCAPHTDATSSSAAPSSQLSDTREPHYYLCVPCELRLTRISSRPPRWRELEDVHFHFSSASHRAAASWMADDDVDATLHSTPLITPVQHYSRIYVNGVPTLLSRRPGGGDMFYPLPHEQDLVAASTASAPRDCGASSQVIAASRDPAAALFPPSGRCGALGGAPALWHRAFSSICTGNVQVVRRSRACGQPETPQQQHKYRLAQRKLRSLVTVDHITLEEYRTHSWTPPEQMPLSPALYRLRRERIPKALLVPVKSPKHAGCSACQSPDVDAPHRVVYTQPHITMAQAGRDDDKQDGASGGAPAPMTVFEDECYRVALLSAAERTLEAAQRHGGAAGVPGHHLDDPRDALSQDASQPTLTLELLLQHTQSTPQPWQPAPGSATAANSSVAPTSAPPSPSRRSSRPRSHRGDGRSASVTKPPPSSSSSSSAVPPRKRMKG</sequence>
<evidence type="ECO:0000256" key="1">
    <source>
        <dbReference type="SAM" id="MobiDB-lite"/>
    </source>
</evidence>
<dbReference type="AlphaFoldDB" id="A0AAW0F8C8"/>
<feature type="compositionally biased region" description="Basic and acidic residues" evidence="1">
    <location>
        <begin position="470"/>
        <end position="479"/>
    </location>
</feature>
<accession>A0AAW0F8C8</accession>
<feature type="region of interest" description="Disordered" evidence="1">
    <location>
        <begin position="109"/>
        <end position="149"/>
    </location>
</feature>
<keyword evidence="3" id="KW-1185">Reference proteome</keyword>
<dbReference type="Proteomes" id="UP001430356">
    <property type="component" value="Unassembled WGS sequence"/>
</dbReference>
<evidence type="ECO:0000313" key="2">
    <source>
        <dbReference type="EMBL" id="KAK7201771.1"/>
    </source>
</evidence>
<evidence type="ECO:0000313" key="3">
    <source>
        <dbReference type="Proteomes" id="UP001430356"/>
    </source>
</evidence>
<feature type="compositionally biased region" description="Acidic residues" evidence="1">
    <location>
        <begin position="109"/>
        <end position="119"/>
    </location>
</feature>
<feature type="region of interest" description="Disordered" evidence="1">
    <location>
        <begin position="459"/>
        <end position="482"/>
    </location>
</feature>
<feature type="region of interest" description="Disordered" evidence="1">
    <location>
        <begin position="414"/>
        <end position="433"/>
    </location>
</feature>
<feature type="compositionally biased region" description="Low complexity" evidence="1">
    <location>
        <begin position="543"/>
        <end position="561"/>
    </location>
</feature>
<reference evidence="2 3" key="1">
    <citation type="journal article" date="2021" name="MBio">
        <title>A New Model Trypanosomatid, Novymonas esmeraldas: Genomic Perception of Its 'Candidatus Pandoraea novymonadis' Endosymbiont.</title>
        <authorList>
            <person name="Zakharova A."/>
            <person name="Saura A."/>
            <person name="Butenko A."/>
            <person name="Podesvova L."/>
            <person name="Warmusova S."/>
            <person name="Kostygov A.Y."/>
            <person name="Nenarokova A."/>
            <person name="Lukes J."/>
            <person name="Opperdoes F.R."/>
            <person name="Yurchenko V."/>
        </authorList>
    </citation>
    <scope>NUCLEOTIDE SEQUENCE [LARGE SCALE GENOMIC DNA]</scope>
    <source>
        <strain evidence="2 3">E262AT.01</strain>
    </source>
</reference>
<name>A0AAW0F8C8_9TRYP</name>